<dbReference type="InterPro" id="IPR036264">
    <property type="entry name" value="Bact_exopeptidase_dim_dom"/>
</dbReference>
<keyword evidence="7" id="KW-0170">Cobalt</keyword>
<accession>A0A1I5BZC6</accession>
<comment type="cofactor">
    <cofactor evidence="1">
        <name>Co(2+)</name>
        <dbReference type="ChEBI" id="CHEBI:48828"/>
    </cofactor>
</comment>
<evidence type="ECO:0000313" key="10">
    <source>
        <dbReference type="Proteomes" id="UP000181899"/>
    </source>
</evidence>
<comment type="cofactor">
    <cofactor evidence="2">
        <name>Zn(2+)</name>
        <dbReference type="ChEBI" id="CHEBI:29105"/>
    </cofactor>
</comment>
<dbReference type="SUPFAM" id="SSF53187">
    <property type="entry name" value="Zn-dependent exopeptidases"/>
    <property type="match status" value="1"/>
</dbReference>
<dbReference type="AlphaFoldDB" id="A0A1I5BZC6"/>
<dbReference type="Gene3D" id="3.30.70.360">
    <property type="match status" value="1"/>
</dbReference>
<proteinExistence type="inferred from homology"/>
<keyword evidence="4" id="KW-0479">Metal-binding</keyword>
<dbReference type="GO" id="GO:0016787">
    <property type="term" value="F:hydrolase activity"/>
    <property type="evidence" value="ECO:0007669"/>
    <property type="project" value="UniProtKB-KW"/>
</dbReference>
<dbReference type="EMBL" id="FOVK01000005">
    <property type="protein sequence ID" value="SFN80036.1"/>
    <property type="molecule type" value="Genomic_DNA"/>
</dbReference>
<evidence type="ECO:0000256" key="5">
    <source>
        <dbReference type="ARBA" id="ARBA00022801"/>
    </source>
</evidence>
<keyword evidence="10" id="KW-1185">Reference proteome</keyword>
<feature type="domain" description="Peptidase M20 dimerisation" evidence="8">
    <location>
        <begin position="206"/>
        <end position="309"/>
    </location>
</feature>
<name>A0A1I5BZC6_9CLOT</name>
<dbReference type="InterPro" id="IPR050072">
    <property type="entry name" value="Peptidase_M20A"/>
</dbReference>
<dbReference type="InterPro" id="IPR002933">
    <property type="entry name" value="Peptidase_M20"/>
</dbReference>
<comment type="similarity">
    <text evidence="3">Belongs to the peptidase M20A family.</text>
</comment>
<dbReference type="PANTHER" id="PTHR43808">
    <property type="entry name" value="ACETYLORNITHINE DEACETYLASE"/>
    <property type="match status" value="1"/>
</dbReference>
<evidence type="ECO:0000256" key="3">
    <source>
        <dbReference type="ARBA" id="ARBA00006247"/>
    </source>
</evidence>
<dbReference type="Pfam" id="PF07687">
    <property type="entry name" value="M20_dimer"/>
    <property type="match status" value="1"/>
</dbReference>
<organism evidence="9 10">
    <name type="scientific">Proteiniclasticum ruminis</name>
    <dbReference type="NCBI Taxonomy" id="398199"/>
    <lineage>
        <taxon>Bacteria</taxon>
        <taxon>Bacillati</taxon>
        <taxon>Bacillota</taxon>
        <taxon>Clostridia</taxon>
        <taxon>Eubacteriales</taxon>
        <taxon>Clostridiaceae</taxon>
        <taxon>Proteiniclasticum</taxon>
    </lineage>
</organism>
<sequence>MSKLRETLEKNKALYVDKLMDLVRIDTHDIGHGIFGGLEKEGQEYFISLLKEMGADEIETHPVTEALISESIEKYQEGNPGHNYENRFNVYGTFKGNGGKSILFNSHMDTMPAQKELWRRDPHEPYVENGKMYGLGVCDMKSGLMASTMAVHLLKDAGYDLPGDVLITSVIDEEGGGNGSIAAVMHGIRADAAVVCEPSDNELIAAHMGFVFFEVEVSGIAVHSGTKWNGVNAIHKAMKLVDAIDELEHNWLLTYKHPLLPPPNSNVGVMEGGTAGSTVPDRCIFRTCVHYLPEVMTRDQVIKEYTGAILERCQGDSWLKNHPPKISIYQAGGSFEMDLSHEFVSSFKESFKSVKNEEVKIVGSPSGCDSRLWKNIAKMPTLQYGPGTLAQCHAVDEHIDLDQYFDAILVYAELILNWGNNK</sequence>
<evidence type="ECO:0000256" key="1">
    <source>
        <dbReference type="ARBA" id="ARBA00001941"/>
    </source>
</evidence>
<dbReference type="Gene3D" id="3.40.630.10">
    <property type="entry name" value="Zn peptidases"/>
    <property type="match status" value="1"/>
</dbReference>
<keyword evidence="5" id="KW-0378">Hydrolase</keyword>
<dbReference type="SUPFAM" id="SSF55031">
    <property type="entry name" value="Bacterial exopeptidase dimerisation domain"/>
    <property type="match status" value="1"/>
</dbReference>
<reference evidence="9 10" key="1">
    <citation type="submission" date="2016-10" db="EMBL/GenBank/DDBJ databases">
        <authorList>
            <person name="de Groot N.N."/>
        </authorList>
    </citation>
    <scope>NUCLEOTIDE SEQUENCE [LARGE SCALE GENOMIC DNA]</scope>
    <source>
        <strain evidence="9 10">ML2</strain>
    </source>
</reference>
<evidence type="ECO:0000259" key="8">
    <source>
        <dbReference type="Pfam" id="PF07687"/>
    </source>
</evidence>
<dbReference type="Pfam" id="PF01546">
    <property type="entry name" value="Peptidase_M20"/>
    <property type="match status" value="1"/>
</dbReference>
<evidence type="ECO:0000256" key="2">
    <source>
        <dbReference type="ARBA" id="ARBA00001947"/>
    </source>
</evidence>
<dbReference type="InterPro" id="IPR010182">
    <property type="entry name" value="ArgE/DapE"/>
</dbReference>
<evidence type="ECO:0000256" key="7">
    <source>
        <dbReference type="ARBA" id="ARBA00023285"/>
    </source>
</evidence>
<evidence type="ECO:0000256" key="4">
    <source>
        <dbReference type="ARBA" id="ARBA00022723"/>
    </source>
</evidence>
<dbReference type="GO" id="GO:0046872">
    <property type="term" value="F:metal ion binding"/>
    <property type="evidence" value="ECO:0007669"/>
    <property type="project" value="UniProtKB-KW"/>
</dbReference>
<evidence type="ECO:0000313" key="9">
    <source>
        <dbReference type="EMBL" id="SFN80036.1"/>
    </source>
</evidence>
<dbReference type="NCBIfam" id="TIGR01910">
    <property type="entry name" value="DapE-ArgE"/>
    <property type="match status" value="1"/>
</dbReference>
<gene>
    <name evidence="9" type="ORF">SAMN04488695_105135</name>
</gene>
<dbReference type="Proteomes" id="UP000181899">
    <property type="component" value="Unassembled WGS sequence"/>
</dbReference>
<evidence type="ECO:0000256" key="6">
    <source>
        <dbReference type="ARBA" id="ARBA00022833"/>
    </source>
</evidence>
<dbReference type="InterPro" id="IPR011650">
    <property type="entry name" value="Peptidase_M20_dimer"/>
</dbReference>
<protein>
    <submittedName>
        <fullName evidence="9">Acetylornithine deacetylase</fullName>
    </submittedName>
</protein>
<keyword evidence="6" id="KW-0862">Zinc</keyword>
<dbReference type="PANTHER" id="PTHR43808:SF25">
    <property type="entry name" value="PEPTIDASE M20 DIMERISATION DOMAIN-CONTAINING PROTEIN"/>
    <property type="match status" value="1"/>
</dbReference>